<protein>
    <recommendedName>
        <fullName evidence="2">Nucleoporin Nup153 N-terminal domain-containing protein</fullName>
    </recommendedName>
</protein>
<reference evidence="3 4" key="1">
    <citation type="submission" date="2018-10" db="EMBL/GenBank/DDBJ databases">
        <authorList>
            <person name="Ekblom R."/>
            <person name="Jareborg N."/>
        </authorList>
    </citation>
    <scope>NUCLEOTIDE SEQUENCE [LARGE SCALE GENOMIC DNA]</scope>
    <source>
        <tissue evidence="3">Muscle</tissue>
    </source>
</reference>
<feature type="region of interest" description="Disordered" evidence="1">
    <location>
        <begin position="1"/>
        <end position="23"/>
    </location>
</feature>
<keyword evidence="4" id="KW-1185">Reference proteome</keyword>
<dbReference type="AlphaFoldDB" id="A0A9X9LKD6"/>
<dbReference type="Proteomes" id="UP000269945">
    <property type="component" value="Unassembled WGS sequence"/>
</dbReference>
<evidence type="ECO:0000256" key="1">
    <source>
        <dbReference type="SAM" id="MobiDB-lite"/>
    </source>
</evidence>
<feature type="non-terminal residue" evidence="3">
    <location>
        <position position="78"/>
    </location>
</feature>
<name>A0A9X9LKD6_GULGU</name>
<dbReference type="EMBL" id="CYRY02005977">
    <property type="protein sequence ID" value="VCW70502.1"/>
    <property type="molecule type" value="Genomic_DNA"/>
</dbReference>
<organism evidence="3 4">
    <name type="scientific">Gulo gulo</name>
    <name type="common">Wolverine</name>
    <name type="synonym">Gluton</name>
    <dbReference type="NCBI Taxonomy" id="48420"/>
    <lineage>
        <taxon>Eukaryota</taxon>
        <taxon>Metazoa</taxon>
        <taxon>Chordata</taxon>
        <taxon>Craniata</taxon>
        <taxon>Vertebrata</taxon>
        <taxon>Euteleostomi</taxon>
        <taxon>Mammalia</taxon>
        <taxon>Eutheria</taxon>
        <taxon>Laurasiatheria</taxon>
        <taxon>Carnivora</taxon>
        <taxon>Caniformia</taxon>
        <taxon>Musteloidea</taxon>
        <taxon>Mustelidae</taxon>
        <taxon>Guloninae</taxon>
        <taxon>Gulo</taxon>
    </lineage>
</organism>
<evidence type="ECO:0000313" key="4">
    <source>
        <dbReference type="Proteomes" id="UP000269945"/>
    </source>
</evidence>
<proteinExistence type="predicted"/>
<gene>
    <name evidence="3" type="ORF">BN2614_LOCUS2</name>
</gene>
<dbReference type="Pfam" id="PF08604">
    <property type="entry name" value="Nup153"/>
    <property type="match status" value="1"/>
</dbReference>
<evidence type="ECO:0000259" key="2">
    <source>
        <dbReference type="Pfam" id="PF08604"/>
    </source>
</evidence>
<accession>A0A9X9LKD6</accession>
<dbReference type="InterPro" id="IPR013913">
    <property type="entry name" value="Nup153_N"/>
</dbReference>
<evidence type="ECO:0000313" key="3">
    <source>
        <dbReference type="EMBL" id="VCW70502.1"/>
    </source>
</evidence>
<comment type="caution">
    <text evidence="3">The sequence shown here is derived from an EMBL/GenBank/DDBJ whole genome shotgun (WGS) entry which is preliminary data.</text>
</comment>
<feature type="compositionally biased region" description="Basic and acidic residues" evidence="1">
    <location>
        <begin position="11"/>
        <end position="23"/>
    </location>
</feature>
<sequence length="78" mass="8120">MSAVNSTSCKKKPDEDCEDPFRPAKTLKEGSVLDVLKSPGFASPKADSLAAQPPTTSPVVYTRPAISSFSSSGIGFGE</sequence>
<feature type="domain" description="Nucleoporin Nup153 N-terminal" evidence="2">
    <location>
        <begin position="2"/>
        <end position="45"/>
    </location>
</feature>